<dbReference type="RefSeq" id="WP_147667646.1">
    <property type="nucleotide sequence ID" value="NZ_CP120678.1"/>
</dbReference>
<reference evidence="4" key="1">
    <citation type="submission" date="2023-03" db="EMBL/GenBank/DDBJ databases">
        <title>Selenobaculum gbiensis gen. nov. sp. nov., a new bacterium isolated from the gut microbiota of IBD patient.</title>
        <authorList>
            <person name="Yeo S."/>
            <person name="Park H."/>
            <person name="Huh C.S."/>
        </authorList>
    </citation>
    <scope>NUCLEOTIDE SEQUENCE</scope>
    <source>
        <strain evidence="4">ICN-92133</strain>
    </source>
</reference>
<keyword evidence="1" id="KW-0560">Oxidoreductase</keyword>
<keyword evidence="2" id="KW-0812">Transmembrane</keyword>
<proteinExistence type="predicted"/>
<evidence type="ECO:0000313" key="5">
    <source>
        <dbReference type="Proteomes" id="UP001243623"/>
    </source>
</evidence>
<keyword evidence="5" id="KW-1185">Reference proteome</keyword>
<name>A0A9Y2AKP5_9FIRM</name>
<evidence type="ECO:0000256" key="2">
    <source>
        <dbReference type="SAM" id="Phobius"/>
    </source>
</evidence>
<keyword evidence="2" id="KW-0472">Membrane</keyword>
<feature type="domain" description="GFO/IDH/MocA-like oxidoreductase" evidence="3">
    <location>
        <begin position="3"/>
        <end position="95"/>
    </location>
</feature>
<sequence length="154" mass="17644">MTSRFLNKNLAGGALLDIGVYAISLARYFMSIKPKQILSQIRFAESGVDERAEMATIALTLHKRAVIAFEKGYIEIMEYPRADEEKIVYTSSGTIETIVAGKRSDALQYEMEDMEEAIISRKKDMLLTNTLDVMDIMTEIRHRWGMYYDSEKNL</sequence>
<dbReference type="Gene3D" id="3.30.360.10">
    <property type="entry name" value="Dihydrodipicolinate Reductase, domain 2"/>
    <property type="match status" value="1"/>
</dbReference>
<keyword evidence="2" id="KW-1133">Transmembrane helix</keyword>
<dbReference type="KEGG" id="sgbi:P3F81_03155"/>
<dbReference type="PANTHER" id="PTHR22604:SF105">
    <property type="entry name" value="TRANS-1,2-DIHYDROBENZENE-1,2-DIOL DEHYDROGENASE"/>
    <property type="match status" value="1"/>
</dbReference>
<gene>
    <name evidence="4" type="ORF">P3F81_03155</name>
</gene>
<dbReference type="PANTHER" id="PTHR22604">
    <property type="entry name" value="OXIDOREDUCTASES"/>
    <property type="match status" value="1"/>
</dbReference>
<organism evidence="4 5">
    <name type="scientific">Selenobaculum gibii</name>
    <dbReference type="NCBI Taxonomy" id="3054208"/>
    <lineage>
        <taxon>Bacteria</taxon>
        <taxon>Bacillati</taxon>
        <taxon>Bacillota</taxon>
        <taxon>Negativicutes</taxon>
        <taxon>Selenomonadales</taxon>
        <taxon>Selenomonadaceae</taxon>
        <taxon>Selenobaculum</taxon>
    </lineage>
</organism>
<dbReference type="AlphaFoldDB" id="A0A9Y2AKP5"/>
<dbReference type="SUPFAM" id="SSF55347">
    <property type="entry name" value="Glyceraldehyde-3-phosphate dehydrogenase-like, C-terminal domain"/>
    <property type="match status" value="1"/>
</dbReference>
<dbReference type="Proteomes" id="UP001243623">
    <property type="component" value="Chromosome"/>
</dbReference>
<dbReference type="GO" id="GO:0016491">
    <property type="term" value="F:oxidoreductase activity"/>
    <property type="evidence" value="ECO:0007669"/>
    <property type="project" value="UniProtKB-KW"/>
</dbReference>
<evidence type="ECO:0000313" key="4">
    <source>
        <dbReference type="EMBL" id="WIW71325.1"/>
    </source>
</evidence>
<dbReference type="Pfam" id="PF22725">
    <property type="entry name" value="GFO_IDH_MocA_C3"/>
    <property type="match status" value="1"/>
</dbReference>
<evidence type="ECO:0000259" key="3">
    <source>
        <dbReference type="Pfam" id="PF22725"/>
    </source>
</evidence>
<accession>A0A9Y2AKP5</accession>
<dbReference type="EMBL" id="CP120678">
    <property type="protein sequence ID" value="WIW71325.1"/>
    <property type="molecule type" value="Genomic_DNA"/>
</dbReference>
<dbReference type="InterPro" id="IPR050984">
    <property type="entry name" value="Gfo/Idh/MocA_domain"/>
</dbReference>
<evidence type="ECO:0000256" key="1">
    <source>
        <dbReference type="ARBA" id="ARBA00023002"/>
    </source>
</evidence>
<protein>
    <submittedName>
        <fullName evidence="4">Dehydrogenase</fullName>
    </submittedName>
</protein>
<feature type="transmembrane region" description="Helical" evidence="2">
    <location>
        <begin position="12"/>
        <end position="30"/>
    </location>
</feature>
<dbReference type="InterPro" id="IPR055170">
    <property type="entry name" value="GFO_IDH_MocA-like_dom"/>
</dbReference>